<sequence length="232" mass="25092">MDSDTKREIIDATGRALCAHGYADLTMQRIAERSSLTTAAIHYHFDTKDDLLDAFLDDLLDRFEARLACEAVDPRERLATFLDAVFTPSSAAENGADADASGDDGADEFPVALMELKGQAPYHDRFRERFRALDEVMRAVVREAVDDGVEAGHFADADPEAVARLVVTVINGAHVRTVALGEDPSATRAVVESVLDRRLGWTPSAGERSAVADGSGSDPDDEDETRDAEVSP</sequence>
<dbReference type="InterPro" id="IPR001647">
    <property type="entry name" value="HTH_TetR"/>
</dbReference>
<dbReference type="Gene3D" id="1.10.357.10">
    <property type="entry name" value="Tetracycline Repressor, domain 2"/>
    <property type="match status" value="1"/>
</dbReference>
<dbReference type="PROSITE" id="PS50977">
    <property type="entry name" value="HTH_TETR_2"/>
    <property type="match status" value="1"/>
</dbReference>
<dbReference type="InterPro" id="IPR036271">
    <property type="entry name" value="Tet_transcr_reg_TetR-rel_C_sf"/>
</dbReference>
<keyword evidence="4" id="KW-0804">Transcription</keyword>
<evidence type="ECO:0000256" key="4">
    <source>
        <dbReference type="ARBA" id="ARBA00023163"/>
    </source>
</evidence>
<keyword evidence="9" id="KW-1185">Reference proteome</keyword>
<dbReference type="PANTHER" id="PTHR30055">
    <property type="entry name" value="HTH-TYPE TRANSCRIPTIONAL REGULATOR RUTR"/>
    <property type="match status" value="1"/>
</dbReference>
<accession>A0ABD5RFU9</accession>
<evidence type="ECO:0000256" key="5">
    <source>
        <dbReference type="PROSITE-ProRule" id="PRU00335"/>
    </source>
</evidence>
<dbReference type="SUPFAM" id="SSF48498">
    <property type="entry name" value="Tetracyclin repressor-like, C-terminal domain"/>
    <property type="match status" value="1"/>
</dbReference>
<name>A0ABD5RFU9_9EURY</name>
<dbReference type="PROSITE" id="PS01081">
    <property type="entry name" value="HTH_TETR_1"/>
    <property type="match status" value="1"/>
</dbReference>
<dbReference type="PANTHER" id="PTHR30055:SF234">
    <property type="entry name" value="HTH-TYPE TRANSCRIPTIONAL REGULATOR BETI"/>
    <property type="match status" value="1"/>
</dbReference>
<evidence type="ECO:0000313" key="9">
    <source>
        <dbReference type="Proteomes" id="UP001596201"/>
    </source>
</evidence>
<dbReference type="RefSeq" id="WP_227231277.1">
    <property type="nucleotide sequence ID" value="NZ_JAJCVJ010000003.1"/>
</dbReference>
<dbReference type="PRINTS" id="PR00455">
    <property type="entry name" value="HTHTETR"/>
</dbReference>
<dbReference type="InterPro" id="IPR009057">
    <property type="entry name" value="Homeodomain-like_sf"/>
</dbReference>
<dbReference type="GO" id="GO:0003677">
    <property type="term" value="F:DNA binding"/>
    <property type="evidence" value="ECO:0007669"/>
    <property type="project" value="UniProtKB-UniRule"/>
</dbReference>
<keyword evidence="3 5" id="KW-0238">DNA-binding</keyword>
<feature type="region of interest" description="Disordered" evidence="6">
    <location>
        <begin position="202"/>
        <end position="232"/>
    </location>
</feature>
<evidence type="ECO:0000256" key="6">
    <source>
        <dbReference type="SAM" id="MobiDB-lite"/>
    </source>
</evidence>
<feature type="DNA-binding region" description="H-T-H motif" evidence="5">
    <location>
        <begin position="26"/>
        <end position="45"/>
    </location>
</feature>
<evidence type="ECO:0000313" key="8">
    <source>
        <dbReference type="EMBL" id="MFC5368706.1"/>
    </source>
</evidence>
<dbReference type="Proteomes" id="UP001596201">
    <property type="component" value="Unassembled WGS sequence"/>
</dbReference>
<evidence type="ECO:0000256" key="1">
    <source>
        <dbReference type="ARBA" id="ARBA00022491"/>
    </source>
</evidence>
<dbReference type="AlphaFoldDB" id="A0ABD5RFU9"/>
<dbReference type="Pfam" id="PF13977">
    <property type="entry name" value="TetR_C_6"/>
    <property type="match status" value="1"/>
</dbReference>
<protein>
    <submittedName>
        <fullName evidence="8">TetR/AcrR family transcriptional regulator</fullName>
    </submittedName>
</protein>
<keyword evidence="2" id="KW-0805">Transcription regulation</keyword>
<dbReference type="SUPFAM" id="SSF46689">
    <property type="entry name" value="Homeodomain-like"/>
    <property type="match status" value="1"/>
</dbReference>
<reference evidence="8 9" key="1">
    <citation type="journal article" date="2019" name="Int. J. Syst. Evol. Microbiol.">
        <title>The Global Catalogue of Microorganisms (GCM) 10K type strain sequencing project: providing services to taxonomists for standard genome sequencing and annotation.</title>
        <authorList>
            <consortium name="The Broad Institute Genomics Platform"/>
            <consortium name="The Broad Institute Genome Sequencing Center for Infectious Disease"/>
            <person name="Wu L."/>
            <person name="Ma J."/>
        </authorList>
    </citation>
    <scope>NUCLEOTIDE SEQUENCE [LARGE SCALE GENOMIC DNA]</scope>
    <source>
        <strain evidence="8 9">CGMCC 1.12237</strain>
    </source>
</reference>
<dbReference type="Pfam" id="PF00440">
    <property type="entry name" value="TetR_N"/>
    <property type="match status" value="1"/>
</dbReference>
<dbReference type="InterPro" id="IPR050109">
    <property type="entry name" value="HTH-type_TetR-like_transc_reg"/>
</dbReference>
<keyword evidence="1" id="KW-0678">Repressor</keyword>
<comment type="caution">
    <text evidence="8">The sequence shown here is derived from an EMBL/GenBank/DDBJ whole genome shotgun (WGS) entry which is preliminary data.</text>
</comment>
<dbReference type="InterPro" id="IPR039538">
    <property type="entry name" value="BetI_C"/>
</dbReference>
<evidence type="ECO:0000259" key="7">
    <source>
        <dbReference type="PROSITE" id="PS50977"/>
    </source>
</evidence>
<dbReference type="EMBL" id="JBHSKX010000004">
    <property type="protein sequence ID" value="MFC5368706.1"/>
    <property type="molecule type" value="Genomic_DNA"/>
</dbReference>
<organism evidence="8 9">
    <name type="scientific">Salinirubrum litoreum</name>
    <dbReference type="NCBI Taxonomy" id="1126234"/>
    <lineage>
        <taxon>Archaea</taxon>
        <taxon>Methanobacteriati</taxon>
        <taxon>Methanobacteriota</taxon>
        <taxon>Stenosarchaea group</taxon>
        <taxon>Halobacteria</taxon>
        <taxon>Halobacteriales</taxon>
        <taxon>Haloferacaceae</taxon>
        <taxon>Salinirubrum</taxon>
    </lineage>
</organism>
<gene>
    <name evidence="8" type="ORF">ACFPJ5_17425</name>
</gene>
<dbReference type="InterPro" id="IPR023772">
    <property type="entry name" value="DNA-bd_HTH_TetR-type_CS"/>
</dbReference>
<proteinExistence type="predicted"/>
<evidence type="ECO:0000256" key="3">
    <source>
        <dbReference type="ARBA" id="ARBA00023125"/>
    </source>
</evidence>
<feature type="domain" description="HTH tetR-type" evidence="7">
    <location>
        <begin position="3"/>
        <end position="63"/>
    </location>
</feature>
<evidence type="ECO:0000256" key="2">
    <source>
        <dbReference type="ARBA" id="ARBA00023015"/>
    </source>
</evidence>